<feature type="domain" description="Condensation" evidence="4">
    <location>
        <begin position="218"/>
        <end position="497"/>
    </location>
</feature>
<evidence type="ECO:0000256" key="2">
    <source>
        <dbReference type="ARBA" id="ARBA00022553"/>
    </source>
</evidence>
<dbReference type="GO" id="GO:0003824">
    <property type="term" value="F:catalytic activity"/>
    <property type="evidence" value="ECO:0007669"/>
    <property type="project" value="InterPro"/>
</dbReference>
<dbReference type="GO" id="GO:0005737">
    <property type="term" value="C:cytoplasm"/>
    <property type="evidence" value="ECO:0007669"/>
    <property type="project" value="TreeGrafter"/>
</dbReference>
<evidence type="ECO:0000313" key="5">
    <source>
        <dbReference type="EMBL" id="KAJ1972131.1"/>
    </source>
</evidence>
<dbReference type="SUPFAM" id="SSF52777">
    <property type="entry name" value="CoA-dependent acyltransferases"/>
    <property type="match status" value="2"/>
</dbReference>
<reference evidence="5" key="1">
    <citation type="submission" date="2022-07" db="EMBL/GenBank/DDBJ databases">
        <title>Phylogenomic reconstructions and comparative analyses of Kickxellomycotina fungi.</title>
        <authorList>
            <person name="Reynolds N.K."/>
            <person name="Stajich J.E."/>
            <person name="Barry K."/>
            <person name="Grigoriev I.V."/>
            <person name="Crous P."/>
            <person name="Smith M.E."/>
        </authorList>
    </citation>
    <scope>NUCLEOTIDE SEQUENCE</scope>
    <source>
        <strain evidence="5">RSA 567</strain>
    </source>
</reference>
<dbReference type="Gene3D" id="3.30.559.10">
    <property type="entry name" value="Chloramphenicol acetyltransferase-like domain"/>
    <property type="match status" value="1"/>
</dbReference>
<comment type="caution">
    <text evidence="5">The sequence shown here is derived from an EMBL/GenBank/DDBJ whole genome shotgun (WGS) entry which is preliminary data.</text>
</comment>
<keyword evidence="2" id="KW-0597">Phosphoprotein</keyword>
<dbReference type="PANTHER" id="PTHR45527:SF1">
    <property type="entry name" value="FATTY ACID SYNTHASE"/>
    <property type="match status" value="1"/>
</dbReference>
<dbReference type="AlphaFoldDB" id="A0A9W8AY21"/>
<evidence type="ECO:0000259" key="4">
    <source>
        <dbReference type="Pfam" id="PF00668"/>
    </source>
</evidence>
<dbReference type="Pfam" id="PF00501">
    <property type="entry name" value="AMP-binding"/>
    <property type="match status" value="1"/>
</dbReference>
<name>A0A9W8AY21_9FUNG</name>
<dbReference type="Proteomes" id="UP001151582">
    <property type="component" value="Unassembled WGS sequence"/>
</dbReference>
<gene>
    <name evidence="5" type="ORF">H4R34_005513</name>
</gene>
<dbReference type="EMBL" id="JANBQB010001145">
    <property type="protein sequence ID" value="KAJ1972131.1"/>
    <property type="molecule type" value="Genomic_DNA"/>
</dbReference>
<dbReference type="OrthoDB" id="416786at2759"/>
<evidence type="ECO:0000259" key="3">
    <source>
        <dbReference type="Pfam" id="PF00501"/>
    </source>
</evidence>
<dbReference type="GO" id="GO:0031177">
    <property type="term" value="F:phosphopantetheine binding"/>
    <property type="evidence" value="ECO:0007669"/>
    <property type="project" value="TreeGrafter"/>
</dbReference>
<dbReference type="InterPro" id="IPR023213">
    <property type="entry name" value="CAT-like_dom_sf"/>
</dbReference>
<feature type="non-terminal residue" evidence="5">
    <location>
        <position position="844"/>
    </location>
</feature>
<dbReference type="Pfam" id="PF00668">
    <property type="entry name" value="Condensation"/>
    <property type="match status" value="1"/>
</dbReference>
<evidence type="ECO:0008006" key="7">
    <source>
        <dbReference type="Google" id="ProtNLM"/>
    </source>
</evidence>
<keyword evidence="6" id="KW-1185">Reference proteome</keyword>
<accession>A0A9W8AY21</accession>
<dbReference type="Gene3D" id="3.40.50.12780">
    <property type="entry name" value="N-terminal domain of ligase-like"/>
    <property type="match status" value="1"/>
</dbReference>
<dbReference type="InterPro" id="IPR000873">
    <property type="entry name" value="AMP-dep_synth/lig_dom"/>
</dbReference>
<protein>
    <recommendedName>
        <fullName evidence="7">AMP-dependent synthetase/ligase domain-containing protein</fullName>
    </recommendedName>
</protein>
<sequence>MRDGGTLLAGTSHPRGSVDGVQVYPGLIHPFLRQVGLCPVVTTLTPASRLVVLVDDAEFDLSSYEHRLLQMLPGSLQPLAILSTTVFPHLLTLKDEPQRLEAFATAYRHVLKHQKTLKTEIEQWLAVHWVALGHSTCGPSAAIAGSFWAIGSTLADLVALRHCIRAKFDITLPIHDMHSHSHFAAMCTLIDTYCNAKDKSATSALPMVPIDCSWPVMHDLPVTAAQLKVWCQTLNNHGTGEWYYQHVSHIDTAIQASTLRTALAWLVGAHDSLRTSFVEVDGQVRQRVYAKPMPSTECPLIAIHQADLIDEAAAVDILDQHHASLRAFAWPLVSIVVLTTESPVPVTHVSMRLHPLVGDYTAMDVLSRDLWLCYDHLANGLPLASLRSPAQCALPSYSSSDQPAMVDNTLQTDTLAYWQQLTMDVPMAISLPTDRFIRNGPTHRVQSVGHLLSSSTQAQLVAAAAQANTEPYVLWLSLLSVYLAHITRQDELLIGVKLPAAWAKRSLPDQWPSHHASLLLHNHSKSQGALPDALAATQQQLDTSLPYAAGSLEHLVHALGLDCDLLFASVPNVVVEFAMPSSECQSTLNELLPPPAVTGRAFGPTLHLTIDLDDQSTSITAYHSLDQLSPGLAHNLLANLDYFVSNVLADPDRLAAAPLTRPDEVTTLLQDYARGPLCDDAASALAADAVDNVVRLVQAAADAYPTLPALEYGSHITTYRDLVSQATTVAASLQAHGVAVQSRVAVLVENRPSTIVMMVALWTLGAIYVPIDAKLPVARQAYMIETAECATVVDATSTGREWPEALPYSHLLSSLPSAPVNHPIQHHPYAAADLAYIIFTSGTT</sequence>
<dbReference type="PANTHER" id="PTHR45527">
    <property type="entry name" value="NONRIBOSOMAL PEPTIDE SYNTHETASE"/>
    <property type="match status" value="1"/>
</dbReference>
<dbReference type="Gene3D" id="3.30.559.30">
    <property type="entry name" value="Nonribosomal peptide synthetase, condensation domain"/>
    <property type="match status" value="1"/>
</dbReference>
<organism evidence="5 6">
    <name type="scientific">Dimargaris verticillata</name>
    <dbReference type="NCBI Taxonomy" id="2761393"/>
    <lineage>
        <taxon>Eukaryota</taxon>
        <taxon>Fungi</taxon>
        <taxon>Fungi incertae sedis</taxon>
        <taxon>Zoopagomycota</taxon>
        <taxon>Kickxellomycotina</taxon>
        <taxon>Dimargaritomycetes</taxon>
        <taxon>Dimargaritales</taxon>
        <taxon>Dimargaritaceae</taxon>
        <taxon>Dimargaris</taxon>
    </lineage>
</organism>
<dbReference type="InterPro" id="IPR001242">
    <property type="entry name" value="Condensation_dom"/>
</dbReference>
<evidence type="ECO:0000313" key="6">
    <source>
        <dbReference type="Proteomes" id="UP001151582"/>
    </source>
</evidence>
<dbReference type="GO" id="GO:0044550">
    <property type="term" value="P:secondary metabolite biosynthetic process"/>
    <property type="evidence" value="ECO:0007669"/>
    <property type="project" value="TreeGrafter"/>
</dbReference>
<dbReference type="InterPro" id="IPR042099">
    <property type="entry name" value="ANL_N_sf"/>
</dbReference>
<dbReference type="GO" id="GO:0043041">
    <property type="term" value="P:amino acid activation for nonribosomal peptide biosynthetic process"/>
    <property type="evidence" value="ECO:0007669"/>
    <property type="project" value="TreeGrafter"/>
</dbReference>
<proteinExistence type="predicted"/>
<dbReference type="SUPFAM" id="SSF56801">
    <property type="entry name" value="Acetyl-CoA synthetase-like"/>
    <property type="match status" value="1"/>
</dbReference>
<feature type="domain" description="AMP-dependent synthetase/ligase" evidence="3">
    <location>
        <begin position="698"/>
        <end position="844"/>
    </location>
</feature>
<keyword evidence="1" id="KW-0596">Phosphopantetheine</keyword>
<evidence type="ECO:0000256" key="1">
    <source>
        <dbReference type="ARBA" id="ARBA00022450"/>
    </source>
</evidence>